<evidence type="ECO:0000256" key="3">
    <source>
        <dbReference type="ARBA" id="ARBA00023239"/>
    </source>
</evidence>
<dbReference type="GO" id="GO:0009253">
    <property type="term" value="P:peptidoglycan catabolic process"/>
    <property type="evidence" value="ECO:0007669"/>
    <property type="project" value="TreeGrafter"/>
</dbReference>
<protein>
    <recommendedName>
        <fullName evidence="2">peptidoglycan lytic exotransglycosylase</fullName>
        <ecNumber evidence="2">4.2.2.n1</ecNumber>
    </recommendedName>
    <alternativeName>
        <fullName evidence="5">Murein hydrolase A</fullName>
    </alternativeName>
</protein>
<dbReference type="PANTHER" id="PTHR30124:SF0">
    <property type="entry name" value="MEMBRANE-BOUND LYTIC MUREIN TRANSGLYCOSYLASE A"/>
    <property type="match status" value="1"/>
</dbReference>
<dbReference type="InterPro" id="IPR005300">
    <property type="entry name" value="MltA_B"/>
</dbReference>
<dbReference type="CDD" id="cd14485">
    <property type="entry name" value="mltA_like_LT_A"/>
    <property type="match status" value="1"/>
</dbReference>
<evidence type="ECO:0000256" key="1">
    <source>
        <dbReference type="ARBA" id="ARBA00001420"/>
    </source>
</evidence>
<keyword evidence="3 7" id="KW-0456">Lyase</keyword>
<dbReference type="SMART" id="SM00925">
    <property type="entry name" value="MltA"/>
    <property type="match status" value="1"/>
</dbReference>
<comment type="caution">
    <text evidence="7">The sequence shown here is derived from an EMBL/GenBank/DDBJ whole genome shotgun (WGS) entry which is preliminary data.</text>
</comment>
<dbReference type="CDD" id="cd14668">
    <property type="entry name" value="mlta_B"/>
    <property type="match status" value="1"/>
</dbReference>
<accession>A0A1J5QRJ3</accession>
<dbReference type="EMBL" id="MLJW01001379">
    <property type="protein sequence ID" value="OIQ78557.1"/>
    <property type="molecule type" value="Genomic_DNA"/>
</dbReference>
<evidence type="ECO:0000313" key="7">
    <source>
        <dbReference type="EMBL" id="OIQ78557.1"/>
    </source>
</evidence>
<dbReference type="PANTHER" id="PTHR30124">
    <property type="entry name" value="MEMBRANE-BOUND LYTIC MUREIN TRANSGLYCOSYLASE A"/>
    <property type="match status" value="1"/>
</dbReference>
<dbReference type="GO" id="GO:0071555">
    <property type="term" value="P:cell wall organization"/>
    <property type="evidence" value="ECO:0007669"/>
    <property type="project" value="UniProtKB-KW"/>
</dbReference>
<dbReference type="AlphaFoldDB" id="A0A1J5QRJ3"/>
<dbReference type="Gene3D" id="2.40.240.50">
    <property type="entry name" value="Barwin-like endoglucanases"/>
    <property type="match status" value="1"/>
</dbReference>
<evidence type="ECO:0000256" key="2">
    <source>
        <dbReference type="ARBA" id="ARBA00012587"/>
    </source>
</evidence>
<sequence length="321" mass="35241">MAPQYISYSDLNGWGADDQRAALAAFRLSCAAMTGPEWQAPCAAASDATDARAFFEQYFRPALVGGTSKPTLFTGYYEPELNASLTAGHGFAYPIYRKPPELRPGEVWYDRTEIETRGLLHGRGLELAWLNDPVDVFFLQIQGSGRLKLPDGRVMRVGFAAKNGQPYRSIGAELVHRGLFTRGQMSAQTIRHWVRANPEGGRELFRHNPSFVFFRELALGADTGPLGAMQVPVTAGRTLAVDPDYIPLGAPVWVETEGAHPLHRLMVAQDIGSAIKSPWRADIFVGTGHRAGEIAGEMKDPGRMVVLLPRPPFTEIAGRPR</sequence>
<gene>
    <name evidence="7" type="primary">mltA_9</name>
    <name evidence="7" type="ORF">GALL_397390</name>
</gene>
<dbReference type="InterPro" id="IPR026044">
    <property type="entry name" value="MltA"/>
</dbReference>
<dbReference type="Pfam" id="PF03562">
    <property type="entry name" value="MltA"/>
    <property type="match status" value="1"/>
</dbReference>
<evidence type="ECO:0000256" key="4">
    <source>
        <dbReference type="ARBA" id="ARBA00023316"/>
    </source>
</evidence>
<evidence type="ECO:0000259" key="6">
    <source>
        <dbReference type="SMART" id="SM00925"/>
    </source>
</evidence>
<proteinExistence type="predicted"/>
<dbReference type="GO" id="GO:0009254">
    <property type="term" value="P:peptidoglycan turnover"/>
    <property type="evidence" value="ECO:0007669"/>
    <property type="project" value="InterPro"/>
</dbReference>
<dbReference type="SUPFAM" id="SSF50685">
    <property type="entry name" value="Barwin-like endoglucanases"/>
    <property type="match status" value="1"/>
</dbReference>
<dbReference type="EC" id="4.2.2.n1" evidence="2"/>
<dbReference type="GO" id="GO:0004553">
    <property type="term" value="F:hydrolase activity, hydrolyzing O-glycosyl compounds"/>
    <property type="evidence" value="ECO:0007669"/>
    <property type="project" value="InterPro"/>
</dbReference>
<reference evidence="7" key="1">
    <citation type="submission" date="2016-10" db="EMBL/GenBank/DDBJ databases">
        <title>Sequence of Gallionella enrichment culture.</title>
        <authorList>
            <person name="Poehlein A."/>
            <person name="Muehling M."/>
            <person name="Daniel R."/>
        </authorList>
    </citation>
    <scope>NUCLEOTIDE SEQUENCE</scope>
</reference>
<feature type="domain" description="Lytic transglycosylase MltA" evidence="6">
    <location>
        <begin position="80"/>
        <end position="215"/>
    </location>
</feature>
<dbReference type="InterPro" id="IPR010611">
    <property type="entry name" value="3D_dom"/>
</dbReference>
<organism evidence="7">
    <name type="scientific">mine drainage metagenome</name>
    <dbReference type="NCBI Taxonomy" id="410659"/>
    <lineage>
        <taxon>unclassified sequences</taxon>
        <taxon>metagenomes</taxon>
        <taxon>ecological metagenomes</taxon>
    </lineage>
</organism>
<evidence type="ECO:0000256" key="5">
    <source>
        <dbReference type="ARBA" id="ARBA00030918"/>
    </source>
</evidence>
<dbReference type="Gene3D" id="2.40.40.10">
    <property type="entry name" value="RlpA-like domain"/>
    <property type="match status" value="1"/>
</dbReference>
<dbReference type="GO" id="GO:0019867">
    <property type="term" value="C:outer membrane"/>
    <property type="evidence" value="ECO:0007669"/>
    <property type="project" value="InterPro"/>
</dbReference>
<comment type="catalytic activity">
    <reaction evidence="1">
        <text>Exolytic cleavage of the (1-&gt;4)-beta-glycosidic linkage between N-acetylmuramic acid (MurNAc) and N-acetylglucosamine (GlcNAc) residues in peptidoglycan, from either the reducing or the non-reducing ends of the peptidoglycan chains, with concomitant formation of a 1,6-anhydrobond in the MurNAc residue.</text>
        <dbReference type="EC" id="4.2.2.n1"/>
    </reaction>
</comment>
<dbReference type="Pfam" id="PF06725">
    <property type="entry name" value="3D"/>
    <property type="match status" value="1"/>
</dbReference>
<dbReference type="GO" id="GO:0008933">
    <property type="term" value="F:peptidoglycan lytic transglycosylase activity"/>
    <property type="evidence" value="ECO:0007669"/>
    <property type="project" value="TreeGrafter"/>
</dbReference>
<dbReference type="InterPro" id="IPR036908">
    <property type="entry name" value="RlpA-like_sf"/>
</dbReference>
<name>A0A1J5QRJ3_9ZZZZ</name>
<keyword evidence="4" id="KW-0961">Cell wall biogenesis/degradation</keyword>
<dbReference type="PIRSF" id="PIRSF019422">
    <property type="entry name" value="MltA"/>
    <property type="match status" value="1"/>
</dbReference>